<keyword evidence="5" id="KW-1185">Reference proteome</keyword>
<dbReference type="AlphaFoldDB" id="A0A3P1B3X0"/>
<dbReference type="Proteomes" id="UP000268372">
    <property type="component" value="Unassembled WGS sequence"/>
</dbReference>
<dbReference type="PROSITE" id="PS50977">
    <property type="entry name" value="HTH_TETR_2"/>
    <property type="match status" value="1"/>
</dbReference>
<proteinExistence type="predicted"/>
<dbReference type="InterPro" id="IPR009057">
    <property type="entry name" value="Homeodomain-like_sf"/>
</dbReference>
<accession>A0A3P1B3X0</accession>
<keyword evidence="1 2" id="KW-0238">DNA-binding</keyword>
<name>A0A3P1B3X0_9FLAO</name>
<dbReference type="InterPro" id="IPR001647">
    <property type="entry name" value="HTH_TetR"/>
</dbReference>
<evidence type="ECO:0000256" key="2">
    <source>
        <dbReference type="PROSITE-ProRule" id="PRU00335"/>
    </source>
</evidence>
<reference evidence="4 5" key="1">
    <citation type="submission" date="2018-11" db="EMBL/GenBank/DDBJ databases">
        <title>Flavobacterium sp. nov., YIM 102796 draft genome.</title>
        <authorList>
            <person name="Li G."/>
            <person name="Jiang Y."/>
        </authorList>
    </citation>
    <scope>NUCLEOTIDE SEQUENCE [LARGE SCALE GENOMIC DNA]</scope>
    <source>
        <strain evidence="4 5">YIM 102796</strain>
    </source>
</reference>
<dbReference type="PANTHER" id="PTHR43479:SF11">
    <property type="entry name" value="ACREF_ENVCD OPERON REPRESSOR-RELATED"/>
    <property type="match status" value="1"/>
</dbReference>
<comment type="caution">
    <text evidence="4">The sequence shown here is derived from an EMBL/GenBank/DDBJ whole genome shotgun (WGS) entry which is preliminary data.</text>
</comment>
<evidence type="ECO:0000313" key="4">
    <source>
        <dbReference type="EMBL" id="RRA95708.1"/>
    </source>
</evidence>
<dbReference type="Gene3D" id="1.10.357.10">
    <property type="entry name" value="Tetracycline Repressor, domain 2"/>
    <property type="match status" value="1"/>
</dbReference>
<sequence length="177" mass="20429">MSKKQDILTASLNLFTEQGARATSTKSIALEAGVSEALIFKHFGTKDNLLEDLIKKGYVEAVRITNQFLNAEKESDFLAQFIELPLHLVTNQFDFWRMQYKILPLNQIAQHYHINFMKPSRSRLIETFEALNYPQSETEAEIVLLLIDNLWKSFVSERLSAETCEEIILLLKKKYGV</sequence>
<dbReference type="Pfam" id="PF00440">
    <property type="entry name" value="TetR_N"/>
    <property type="match status" value="1"/>
</dbReference>
<dbReference type="GO" id="GO:0003677">
    <property type="term" value="F:DNA binding"/>
    <property type="evidence" value="ECO:0007669"/>
    <property type="project" value="UniProtKB-UniRule"/>
</dbReference>
<evidence type="ECO:0000313" key="5">
    <source>
        <dbReference type="Proteomes" id="UP000268372"/>
    </source>
</evidence>
<dbReference type="SUPFAM" id="SSF46689">
    <property type="entry name" value="Homeodomain-like"/>
    <property type="match status" value="1"/>
</dbReference>
<gene>
    <name evidence="4" type="ORF">EG242_04535</name>
</gene>
<feature type="DNA-binding region" description="H-T-H motif" evidence="2">
    <location>
        <begin position="24"/>
        <end position="43"/>
    </location>
</feature>
<dbReference type="PRINTS" id="PR00455">
    <property type="entry name" value="HTHTETR"/>
</dbReference>
<organism evidence="4 5">
    <name type="scientific">Paenimyroides viscosum</name>
    <dbReference type="NCBI Taxonomy" id="2488729"/>
    <lineage>
        <taxon>Bacteria</taxon>
        <taxon>Pseudomonadati</taxon>
        <taxon>Bacteroidota</taxon>
        <taxon>Flavobacteriia</taxon>
        <taxon>Flavobacteriales</taxon>
        <taxon>Flavobacteriaceae</taxon>
        <taxon>Paenimyroides</taxon>
    </lineage>
</organism>
<dbReference type="EMBL" id="RQTJ01000007">
    <property type="protein sequence ID" value="RRA95708.1"/>
    <property type="molecule type" value="Genomic_DNA"/>
</dbReference>
<dbReference type="RefSeq" id="WP_124898722.1">
    <property type="nucleotide sequence ID" value="NZ_RQTJ01000007.1"/>
</dbReference>
<dbReference type="InterPro" id="IPR050624">
    <property type="entry name" value="HTH-type_Tx_Regulator"/>
</dbReference>
<feature type="domain" description="HTH tetR-type" evidence="3">
    <location>
        <begin position="1"/>
        <end position="61"/>
    </location>
</feature>
<dbReference type="OrthoDB" id="9785164at2"/>
<protein>
    <submittedName>
        <fullName evidence="4">TetR/AcrR family transcriptional regulator</fullName>
    </submittedName>
</protein>
<evidence type="ECO:0000256" key="1">
    <source>
        <dbReference type="ARBA" id="ARBA00023125"/>
    </source>
</evidence>
<dbReference type="PANTHER" id="PTHR43479">
    <property type="entry name" value="ACREF/ENVCD OPERON REPRESSOR-RELATED"/>
    <property type="match status" value="1"/>
</dbReference>
<evidence type="ECO:0000259" key="3">
    <source>
        <dbReference type="PROSITE" id="PS50977"/>
    </source>
</evidence>